<dbReference type="Proteomes" id="UP000433359">
    <property type="component" value="Unassembled WGS sequence"/>
</dbReference>
<proteinExistence type="predicted"/>
<name>A0A6N7YIZ7_9FIRM</name>
<evidence type="ECO:0000313" key="3">
    <source>
        <dbReference type="Proteomes" id="UP000433359"/>
    </source>
</evidence>
<dbReference type="PANTHER" id="PTHR34985">
    <property type="entry name" value="SLR0554 PROTEIN"/>
    <property type="match status" value="1"/>
</dbReference>
<gene>
    <name evidence="2" type="ORF">FYJ25_13920</name>
</gene>
<accession>A0A6N7YIZ7</accession>
<feature type="domain" description="Virulence-associated protein E-like" evidence="1">
    <location>
        <begin position="1"/>
        <end position="111"/>
    </location>
</feature>
<reference evidence="2 3" key="1">
    <citation type="submission" date="2019-08" db="EMBL/GenBank/DDBJ databases">
        <title>In-depth cultivation of the pig gut microbiome towards novel bacterial diversity and tailored functional studies.</title>
        <authorList>
            <person name="Wylensek D."/>
            <person name="Hitch T.C.A."/>
            <person name="Clavel T."/>
        </authorList>
    </citation>
    <scope>NUCLEOTIDE SEQUENCE [LARGE SCALE GENOMIC DNA]</scope>
    <source>
        <strain evidence="2 3">BSM-383-APC-4H</strain>
    </source>
</reference>
<dbReference type="PANTHER" id="PTHR34985:SF1">
    <property type="entry name" value="SLR0554 PROTEIN"/>
    <property type="match status" value="1"/>
</dbReference>
<dbReference type="EMBL" id="VULP01000043">
    <property type="protein sequence ID" value="MSU83394.1"/>
    <property type="molecule type" value="Genomic_DNA"/>
</dbReference>
<sequence>MKAFLSRPKDNYKIPYETHPEDRPRQCVFVGTSNTLDFLPLDRTGNRRFAPIMVHPERVKKHILEDEHESHEYIEQLWAEMMDFYYKHKNYKLKLSKDMEEYLKVMQKEFMPEDTKVGQIQEWLDDCSEDYVCTLMIYREALKLEKK</sequence>
<comment type="caution">
    <text evidence="2">The sequence shown here is derived from an EMBL/GenBank/DDBJ whole genome shotgun (WGS) entry which is preliminary data.</text>
</comment>
<protein>
    <recommendedName>
        <fullName evidence="1">Virulence-associated protein E-like domain-containing protein</fullName>
    </recommendedName>
</protein>
<evidence type="ECO:0000313" key="2">
    <source>
        <dbReference type="EMBL" id="MSU83394.1"/>
    </source>
</evidence>
<dbReference type="InterPro" id="IPR007936">
    <property type="entry name" value="VapE-like_dom"/>
</dbReference>
<dbReference type="Pfam" id="PF05272">
    <property type="entry name" value="VapE-like_dom"/>
    <property type="match status" value="1"/>
</dbReference>
<evidence type="ECO:0000259" key="1">
    <source>
        <dbReference type="Pfam" id="PF05272"/>
    </source>
</evidence>
<dbReference type="AlphaFoldDB" id="A0A6N7YIZ7"/>
<organism evidence="2 3">
    <name type="scientific">Anaerobutyricum soehngenii</name>
    <dbReference type="NCBI Taxonomy" id="105843"/>
    <lineage>
        <taxon>Bacteria</taxon>
        <taxon>Bacillati</taxon>
        <taxon>Bacillota</taxon>
        <taxon>Clostridia</taxon>
        <taxon>Lachnospirales</taxon>
        <taxon>Lachnospiraceae</taxon>
        <taxon>Anaerobutyricum</taxon>
    </lineage>
</organism>